<dbReference type="GO" id="GO:0006777">
    <property type="term" value="P:Mo-molybdopterin cofactor biosynthetic process"/>
    <property type="evidence" value="ECO:0007669"/>
    <property type="project" value="InterPro"/>
</dbReference>
<dbReference type="Gene3D" id="3.40.50.300">
    <property type="entry name" value="P-loop containing nucleotide triphosphate hydrolases"/>
    <property type="match status" value="1"/>
</dbReference>
<reference evidence="2 3" key="1">
    <citation type="submission" date="2017-11" db="EMBL/GenBank/DDBJ databases">
        <title>Draft genome sequence of environmental isolate Aeromonas lusitania sp. nov. MDC 2473.</title>
        <authorList>
            <person name="Colston S.M."/>
            <person name="Navarro A."/>
            <person name="Martinez-Murcia A.J."/>
            <person name="Graf J."/>
        </authorList>
    </citation>
    <scope>NUCLEOTIDE SEQUENCE [LARGE SCALE GENOMIC DNA]</scope>
    <source>
        <strain evidence="2 3">MDC 2473</strain>
    </source>
</reference>
<dbReference type="InterPro" id="IPR004435">
    <property type="entry name" value="MobB_dom"/>
</dbReference>
<dbReference type="AlphaFoldDB" id="A0A2M8H8S7"/>
<dbReference type="Proteomes" id="UP000232060">
    <property type="component" value="Unassembled WGS sequence"/>
</dbReference>
<evidence type="ECO:0000313" key="2">
    <source>
        <dbReference type="EMBL" id="PJC92930.1"/>
    </source>
</evidence>
<comment type="caution">
    <text evidence="2">The sequence shown here is derived from an EMBL/GenBank/DDBJ whole genome shotgun (WGS) entry which is preliminary data.</text>
</comment>
<accession>A0A2M8H8S7</accession>
<sequence length="260" mass="28594">MMDNPLPLLGFVAWSGTGKTTLLEQLIPLLTRRGLRLGVLKHTHHQFDMDKPGKDSYRLRKAGAGQVMAASSLRHALIRETPEGEPSFADLLASFDWSRLDLLLIEGFKHEHFPKIELHRAALGRPLMYPSDPDVIALVSDEPHETPLPRFEFGALPALCDFICARLAESPAQSSRPESPEADHMPLRLLARAITSIPLAGSEPLLPGHLSQDANGILQVGPAHALMRAGGQVTNCLIERPSQPHDITPGERVWVRPLAR</sequence>
<dbReference type="PANTHER" id="PTHR40072">
    <property type="entry name" value="MOLYBDOPTERIN-GUANINE DINUCLEOTIDE BIOSYNTHESIS ADAPTER PROTEIN-RELATED"/>
    <property type="match status" value="1"/>
</dbReference>
<name>A0A2M8H8S7_9GAMM</name>
<feature type="domain" description="Molybdopterin-guanine dinucleotide biosynthesis protein B (MobB)" evidence="1">
    <location>
        <begin position="9"/>
        <end position="141"/>
    </location>
</feature>
<proteinExistence type="predicted"/>
<gene>
    <name evidence="2" type="primary">mobB</name>
    <name evidence="2" type="ORF">CUC44_12680</name>
</gene>
<protein>
    <submittedName>
        <fullName evidence="2">Molybdopterin-guanine dinucleotide biosynthesis protein B</fullName>
    </submittedName>
</protein>
<dbReference type="PANTHER" id="PTHR40072:SF1">
    <property type="entry name" value="MOLYBDOPTERIN-GUANINE DINUCLEOTIDE BIOSYNTHESIS ADAPTER PROTEIN"/>
    <property type="match status" value="1"/>
</dbReference>
<dbReference type="GO" id="GO:0005525">
    <property type="term" value="F:GTP binding"/>
    <property type="evidence" value="ECO:0007669"/>
    <property type="project" value="InterPro"/>
</dbReference>
<dbReference type="Gene3D" id="2.20.25.120">
    <property type="match status" value="1"/>
</dbReference>
<dbReference type="OrthoDB" id="9804758at2"/>
<dbReference type="Pfam" id="PF03205">
    <property type="entry name" value="MobB"/>
    <property type="match status" value="1"/>
</dbReference>
<evidence type="ECO:0000259" key="1">
    <source>
        <dbReference type="Pfam" id="PF03205"/>
    </source>
</evidence>
<evidence type="ECO:0000313" key="3">
    <source>
        <dbReference type="Proteomes" id="UP000232060"/>
    </source>
</evidence>
<dbReference type="InterPro" id="IPR027417">
    <property type="entry name" value="P-loop_NTPase"/>
</dbReference>
<keyword evidence="3" id="KW-1185">Reference proteome</keyword>
<dbReference type="InterPro" id="IPR052539">
    <property type="entry name" value="MGD_biosynthesis_adapter"/>
</dbReference>
<dbReference type="EMBL" id="PGCP01000018">
    <property type="protein sequence ID" value="PJC92930.1"/>
    <property type="molecule type" value="Genomic_DNA"/>
</dbReference>
<dbReference type="NCBIfam" id="TIGR00176">
    <property type="entry name" value="mobB"/>
    <property type="match status" value="1"/>
</dbReference>
<dbReference type="CDD" id="cd03116">
    <property type="entry name" value="MobB"/>
    <property type="match status" value="1"/>
</dbReference>
<dbReference type="SUPFAM" id="SSF52540">
    <property type="entry name" value="P-loop containing nucleoside triphosphate hydrolases"/>
    <property type="match status" value="1"/>
</dbReference>
<organism evidence="2 3">
    <name type="scientific">Aeromonas lusitana</name>
    <dbReference type="NCBI Taxonomy" id="931529"/>
    <lineage>
        <taxon>Bacteria</taxon>
        <taxon>Pseudomonadati</taxon>
        <taxon>Pseudomonadota</taxon>
        <taxon>Gammaproteobacteria</taxon>
        <taxon>Aeromonadales</taxon>
        <taxon>Aeromonadaceae</taxon>
        <taxon>Aeromonas</taxon>
    </lineage>
</organism>